<evidence type="ECO:0000313" key="3">
    <source>
        <dbReference type="Proteomes" id="UP000027997"/>
    </source>
</evidence>
<dbReference type="EMBL" id="JOJP01000001">
    <property type="protein sequence ID" value="KEI72125.1"/>
    <property type="molecule type" value="Genomic_DNA"/>
</dbReference>
<sequence>MQAKAVSRAFMVLLLLTAASSSVNVLAAGRLVILIDSIQLPIISIGKTKYQKSPLVNMSPKGLMWIYRLF</sequence>
<dbReference type="Proteomes" id="UP000027997">
    <property type="component" value="Unassembled WGS sequence"/>
</dbReference>
<accession>A0A081KD99</accession>
<evidence type="ECO:0000313" key="2">
    <source>
        <dbReference type="EMBL" id="KEI72125.1"/>
    </source>
</evidence>
<feature type="signal peptide" evidence="1">
    <location>
        <begin position="1"/>
        <end position="27"/>
    </location>
</feature>
<proteinExistence type="predicted"/>
<gene>
    <name evidence="2" type="ORF">GV64_16555</name>
</gene>
<organism evidence="2 3">
    <name type="scientific">Endozoicomonas elysicola</name>
    <dbReference type="NCBI Taxonomy" id="305900"/>
    <lineage>
        <taxon>Bacteria</taxon>
        <taxon>Pseudomonadati</taxon>
        <taxon>Pseudomonadota</taxon>
        <taxon>Gammaproteobacteria</taxon>
        <taxon>Oceanospirillales</taxon>
        <taxon>Endozoicomonadaceae</taxon>
        <taxon>Endozoicomonas</taxon>
    </lineage>
</organism>
<feature type="chain" id="PRO_5001758902" evidence="1">
    <location>
        <begin position="28"/>
        <end position="70"/>
    </location>
</feature>
<keyword evidence="3" id="KW-1185">Reference proteome</keyword>
<comment type="caution">
    <text evidence="2">The sequence shown here is derived from an EMBL/GenBank/DDBJ whole genome shotgun (WGS) entry which is preliminary data.</text>
</comment>
<evidence type="ECO:0000256" key="1">
    <source>
        <dbReference type="SAM" id="SignalP"/>
    </source>
</evidence>
<dbReference type="AlphaFoldDB" id="A0A081KD99"/>
<protein>
    <submittedName>
        <fullName evidence="2">Uncharacterized protein</fullName>
    </submittedName>
</protein>
<reference evidence="2 3" key="1">
    <citation type="submission" date="2014-06" db="EMBL/GenBank/DDBJ databases">
        <title>Whole Genome Sequences of Three Symbiotic Endozoicomonas Bacteria.</title>
        <authorList>
            <person name="Neave M.J."/>
            <person name="Apprill A."/>
            <person name="Voolstra C.R."/>
        </authorList>
    </citation>
    <scope>NUCLEOTIDE SEQUENCE [LARGE SCALE GENOMIC DNA]</scope>
    <source>
        <strain evidence="2 3">DSM 22380</strain>
    </source>
</reference>
<keyword evidence="1" id="KW-0732">Signal</keyword>
<name>A0A081KD99_9GAMM</name>